<name>A0A368NDM3_9EURY</name>
<accession>A0A368NDM3</accession>
<dbReference type="Proteomes" id="UP000252189">
    <property type="component" value="Unassembled WGS sequence"/>
</dbReference>
<evidence type="ECO:0000313" key="3">
    <source>
        <dbReference type="Proteomes" id="UP000252189"/>
    </source>
</evidence>
<comment type="caution">
    <text evidence="2">The sequence shown here is derived from an EMBL/GenBank/DDBJ whole genome shotgun (WGS) entry which is preliminary data.</text>
</comment>
<keyword evidence="3" id="KW-1185">Reference proteome</keyword>
<sequence>MLGAVPDGWEGGVVAPPDGETGVVGHGDTREGTPDGATAPHNGGAGDPAPTGTYGNPVSTPIPFSMGVWHGRDVRFCSRQCRTKLGGWGGVSP</sequence>
<protein>
    <submittedName>
        <fullName evidence="2">Uncharacterized protein</fullName>
    </submittedName>
</protein>
<proteinExistence type="predicted"/>
<dbReference type="EMBL" id="QPHM01000001">
    <property type="protein sequence ID" value="RCU47735.1"/>
    <property type="molecule type" value="Genomic_DNA"/>
</dbReference>
<reference evidence="2 3" key="1">
    <citation type="submission" date="2018-07" db="EMBL/GenBank/DDBJ databases">
        <title>Genome sequences of Haloplanus salinus JCM 18368T.</title>
        <authorList>
            <person name="Kim Y.B."/>
            <person name="Roh S.W."/>
        </authorList>
    </citation>
    <scope>NUCLEOTIDE SEQUENCE [LARGE SCALE GENOMIC DNA]</scope>
    <source>
        <strain evidence="2 3">JCM 18368</strain>
    </source>
</reference>
<dbReference type="RefSeq" id="WP_114449294.1">
    <property type="nucleotide sequence ID" value="NZ_QPHM01000001.1"/>
</dbReference>
<gene>
    <name evidence="2" type="ORF">DU504_10750</name>
</gene>
<organism evidence="2 3">
    <name type="scientific">Haloplanus salinus</name>
    <dbReference type="NCBI Taxonomy" id="1126245"/>
    <lineage>
        <taxon>Archaea</taxon>
        <taxon>Methanobacteriati</taxon>
        <taxon>Methanobacteriota</taxon>
        <taxon>Stenosarchaea group</taxon>
        <taxon>Halobacteria</taxon>
        <taxon>Halobacteriales</taxon>
        <taxon>Haloferacaceae</taxon>
        <taxon>Haloplanus</taxon>
    </lineage>
</organism>
<feature type="region of interest" description="Disordered" evidence="1">
    <location>
        <begin position="1"/>
        <end position="58"/>
    </location>
</feature>
<evidence type="ECO:0000313" key="2">
    <source>
        <dbReference type="EMBL" id="RCU47735.1"/>
    </source>
</evidence>
<dbReference type="AlphaFoldDB" id="A0A368NDM3"/>
<evidence type="ECO:0000256" key="1">
    <source>
        <dbReference type="SAM" id="MobiDB-lite"/>
    </source>
</evidence>